<dbReference type="GO" id="GO:0022857">
    <property type="term" value="F:transmembrane transporter activity"/>
    <property type="evidence" value="ECO:0007669"/>
    <property type="project" value="InterPro"/>
</dbReference>
<feature type="transmembrane region" description="Helical" evidence="7">
    <location>
        <begin position="354"/>
        <end position="375"/>
    </location>
</feature>
<comment type="caution">
    <text evidence="9">The sequence shown here is derived from an EMBL/GenBank/DDBJ whole genome shotgun (WGS) entry which is preliminary data.</text>
</comment>
<protein>
    <submittedName>
        <fullName evidence="9">Transport protein</fullName>
    </submittedName>
</protein>
<proteinExistence type="predicted"/>
<feature type="transmembrane region" description="Helical" evidence="7">
    <location>
        <begin position="94"/>
        <end position="118"/>
    </location>
</feature>
<dbReference type="STRING" id="1423778.FC70_GL001223"/>
<sequence length="407" mass="43152">MLGQVKDIRRIQMDTMIKQERKISPTLTLLALAVSAFAIGSTEFISVGVMPLIMQTFHVSLATAGLTVSVYAAGVMIGAPIFTSLTSRVPRKVLLLSIMITFIIGNLITAVAPIFSILLVGRVVAAFAHGLFMSVATVIAASVVDPMRRASAIATMFTGLTVATVTGVPLGTFIGQHASWRISFIVIALIGLVGLISNIILVPKELPMPAKIKRGSLMRMIKAPVVLLSLIVTAVGYGSSFPVYSYMTTIISDQGWSDSASVIILIIYGLAVAIGNTIGGRVANEKPLKVLMMMFGSMIPMMLLMLIGLQAQIFGLILIIVMGLLAFMNVPGLQLFTMQAAEKYTPNDVQMASAFNIAAFNLGIMVGSYVGGIVADGVSLYLTPVAGAIMATVALGLTWLLNRLHTD</sequence>
<dbReference type="CDD" id="cd17324">
    <property type="entry name" value="MFS_NepI_like"/>
    <property type="match status" value="1"/>
</dbReference>
<feature type="transmembrane region" description="Helical" evidence="7">
    <location>
        <begin position="124"/>
        <end position="144"/>
    </location>
</feature>
<evidence type="ECO:0000256" key="6">
    <source>
        <dbReference type="ARBA" id="ARBA00023136"/>
    </source>
</evidence>
<dbReference type="Proteomes" id="UP000051697">
    <property type="component" value="Unassembled WGS sequence"/>
</dbReference>
<evidence type="ECO:0000256" key="3">
    <source>
        <dbReference type="ARBA" id="ARBA00022475"/>
    </source>
</evidence>
<keyword evidence="6 7" id="KW-0472">Membrane</keyword>
<organism evidence="9 10">
    <name type="scientific">Paucilactobacillus oligofermentans DSM 15707 = LMG 22743</name>
    <dbReference type="NCBI Taxonomy" id="1423778"/>
    <lineage>
        <taxon>Bacteria</taxon>
        <taxon>Bacillati</taxon>
        <taxon>Bacillota</taxon>
        <taxon>Bacilli</taxon>
        <taxon>Lactobacillales</taxon>
        <taxon>Lactobacillaceae</taxon>
        <taxon>Paucilactobacillus</taxon>
    </lineage>
</organism>
<evidence type="ECO:0000256" key="7">
    <source>
        <dbReference type="SAM" id="Phobius"/>
    </source>
</evidence>
<evidence type="ECO:0000313" key="10">
    <source>
        <dbReference type="Proteomes" id="UP000051697"/>
    </source>
</evidence>
<evidence type="ECO:0000256" key="5">
    <source>
        <dbReference type="ARBA" id="ARBA00022989"/>
    </source>
</evidence>
<dbReference type="EMBL" id="AZFE01000031">
    <property type="protein sequence ID" value="KRL55621.1"/>
    <property type="molecule type" value="Genomic_DNA"/>
</dbReference>
<dbReference type="PROSITE" id="PS50850">
    <property type="entry name" value="MFS"/>
    <property type="match status" value="1"/>
</dbReference>
<feature type="transmembrane region" description="Helical" evidence="7">
    <location>
        <begin position="290"/>
        <end position="307"/>
    </location>
</feature>
<feature type="transmembrane region" description="Helical" evidence="7">
    <location>
        <begin position="381"/>
        <end position="401"/>
    </location>
</feature>
<keyword evidence="2" id="KW-0813">Transport</keyword>
<feature type="transmembrane region" description="Helical" evidence="7">
    <location>
        <begin position="151"/>
        <end position="174"/>
    </location>
</feature>
<dbReference type="PANTHER" id="PTHR43124">
    <property type="entry name" value="PURINE EFFLUX PUMP PBUE"/>
    <property type="match status" value="1"/>
</dbReference>
<keyword evidence="5 7" id="KW-1133">Transmembrane helix</keyword>
<reference evidence="9 10" key="1">
    <citation type="journal article" date="2015" name="Genome Announc.">
        <title>Expanding the biotechnology potential of lactobacilli through comparative genomics of 213 strains and associated genera.</title>
        <authorList>
            <person name="Sun Z."/>
            <person name="Harris H.M."/>
            <person name="McCann A."/>
            <person name="Guo C."/>
            <person name="Argimon S."/>
            <person name="Zhang W."/>
            <person name="Yang X."/>
            <person name="Jeffery I.B."/>
            <person name="Cooney J.C."/>
            <person name="Kagawa T.F."/>
            <person name="Liu W."/>
            <person name="Song Y."/>
            <person name="Salvetti E."/>
            <person name="Wrobel A."/>
            <person name="Rasinkangas P."/>
            <person name="Parkhill J."/>
            <person name="Rea M.C."/>
            <person name="O'Sullivan O."/>
            <person name="Ritari J."/>
            <person name="Douillard F.P."/>
            <person name="Paul Ross R."/>
            <person name="Yang R."/>
            <person name="Briner A.E."/>
            <person name="Felis G.E."/>
            <person name="de Vos W.M."/>
            <person name="Barrangou R."/>
            <person name="Klaenhammer T.R."/>
            <person name="Caufield P.W."/>
            <person name="Cui Y."/>
            <person name="Zhang H."/>
            <person name="O'Toole P.W."/>
        </authorList>
    </citation>
    <scope>NUCLEOTIDE SEQUENCE [LARGE SCALE GENOMIC DNA]</scope>
    <source>
        <strain evidence="9 10">DSM 15707</strain>
    </source>
</reference>
<name>A0A0R1RNI5_9LACO</name>
<evidence type="ECO:0000313" key="9">
    <source>
        <dbReference type="EMBL" id="KRL55621.1"/>
    </source>
</evidence>
<feature type="transmembrane region" description="Helical" evidence="7">
    <location>
        <begin position="27"/>
        <end position="53"/>
    </location>
</feature>
<dbReference type="GO" id="GO:0005886">
    <property type="term" value="C:plasma membrane"/>
    <property type="evidence" value="ECO:0007669"/>
    <property type="project" value="UniProtKB-SubCell"/>
</dbReference>
<feature type="transmembrane region" description="Helical" evidence="7">
    <location>
        <begin position="223"/>
        <end position="247"/>
    </location>
</feature>
<dbReference type="InterPro" id="IPR011701">
    <property type="entry name" value="MFS"/>
</dbReference>
<dbReference type="AlphaFoldDB" id="A0A0R1RNI5"/>
<dbReference type="SUPFAM" id="SSF103473">
    <property type="entry name" value="MFS general substrate transporter"/>
    <property type="match status" value="1"/>
</dbReference>
<evidence type="ECO:0000259" key="8">
    <source>
        <dbReference type="PROSITE" id="PS50850"/>
    </source>
</evidence>
<evidence type="ECO:0000256" key="2">
    <source>
        <dbReference type="ARBA" id="ARBA00022448"/>
    </source>
</evidence>
<feature type="domain" description="Major facilitator superfamily (MFS) profile" evidence="8">
    <location>
        <begin position="28"/>
        <end position="406"/>
    </location>
</feature>
<feature type="transmembrane region" description="Helical" evidence="7">
    <location>
        <begin position="59"/>
        <end position="82"/>
    </location>
</feature>
<dbReference type="Gene3D" id="1.20.1250.20">
    <property type="entry name" value="MFS general substrate transporter like domains"/>
    <property type="match status" value="1"/>
</dbReference>
<evidence type="ECO:0000256" key="1">
    <source>
        <dbReference type="ARBA" id="ARBA00004651"/>
    </source>
</evidence>
<keyword evidence="10" id="KW-1185">Reference proteome</keyword>
<keyword evidence="3" id="KW-1003">Cell membrane</keyword>
<feature type="transmembrane region" description="Helical" evidence="7">
    <location>
        <begin position="180"/>
        <end position="202"/>
    </location>
</feature>
<dbReference type="PANTHER" id="PTHR43124:SF8">
    <property type="entry name" value="INNER MEMBRANE TRANSPORT PROTEIN YDHP"/>
    <property type="match status" value="1"/>
</dbReference>
<dbReference type="InterPro" id="IPR020846">
    <property type="entry name" value="MFS_dom"/>
</dbReference>
<accession>A0A0R1RNI5</accession>
<gene>
    <name evidence="9" type="ORF">FC70_GL001223</name>
</gene>
<keyword evidence="4 7" id="KW-0812">Transmembrane</keyword>
<feature type="transmembrane region" description="Helical" evidence="7">
    <location>
        <begin position="313"/>
        <end position="333"/>
    </location>
</feature>
<dbReference type="InterPro" id="IPR036259">
    <property type="entry name" value="MFS_trans_sf"/>
</dbReference>
<dbReference type="InterPro" id="IPR050189">
    <property type="entry name" value="MFS_Efflux_Transporters"/>
</dbReference>
<evidence type="ECO:0000256" key="4">
    <source>
        <dbReference type="ARBA" id="ARBA00022692"/>
    </source>
</evidence>
<comment type="subcellular location">
    <subcellularLocation>
        <location evidence="1">Cell membrane</location>
        <topology evidence="1">Multi-pass membrane protein</topology>
    </subcellularLocation>
</comment>
<dbReference type="Pfam" id="PF07690">
    <property type="entry name" value="MFS_1"/>
    <property type="match status" value="1"/>
</dbReference>
<dbReference type="PATRIC" id="fig|1423778.4.peg.1257"/>
<feature type="transmembrane region" description="Helical" evidence="7">
    <location>
        <begin position="259"/>
        <end position="278"/>
    </location>
</feature>